<dbReference type="Gene3D" id="1.20.120.520">
    <property type="entry name" value="nmb1532 protein domain like"/>
    <property type="match status" value="1"/>
</dbReference>
<dbReference type="AlphaFoldDB" id="A0A930BU52"/>
<gene>
    <name evidence="2" type="ORF">HXL68_09885</name>
</gene>
<dbReference type="InterPro" id="IPR012312">
    <property type="entry name" value="Hemerythrin-like"/>
</dbReference>
<evidence type="ECO:0000313" key="2">
    <source>
        <dbReference type="EMBL" id="MBF1165341.1"/>
    </source>
</evidence>
<organism evidence="2 3">
    <name type="scientific">Dechloromonas agitata</name>
    <dbReference type="NCBI Taxonomy" id="73030"/>
    <lineage>
        <taxon>Bacteria</taxon>
        <taxon>Pseudomonadati</taxon>
        <taxon>Pseudomonadota</taxon>
        <taxon>Betaproteobacteria</taxon>
        <taxon>Rhodocyclales</taxon>
        <taxon>Azonexaceae</taxon>
        <taxon>Dechloromonas</taxon>
    </lineage>
</organism>
<name>A0A930BU52_9RHOO</name>
<reference evidence="2" key="1">
    <citation type="submission" date="2020-04" db="EMBL/GenBank/DDBJ databases">
        <title>Deep metagenomics examines the oral microbiome during advanced dental caries in children, revealing novel taxa and co-occurrences with host molecules.</title>
        <authorList>
            <person name="Baker J.L."/>
            <person name="Morton J.T."/>
            <person name="Dinis M."/>
            <person name="Alvarez R."/>
            <person name="Tran N.C."/>
            <person name="Knight R."/>
            <person name="Edlund A."/>
        </authorList>
    </citation>
    <scope>NUCLEOTIDE SEQUENCE</scope>
    <source>
        <strain evidence="2">JCVI_32_bin.24</strain>
    </source>
</reference>
<dbReference type="RefSeq" id="WP_027457236.1">
    <property type="nucleotide sequence ID" value="NZ_JARBJQ010000010.1"/>
</dbReference>
<accession>A0A930BU52</accession>
<feature type="domain" description="Hemerythrin-like" evidence="1">
    <location>
        <begin position="12"/>
        <end position="121"/>
    </location>
</feature>
<protein>
    <submittedName>
        <fullName evidence="2">Hemerythrin domain-containing protein</fullName>
    </submittedName>
</protein>
<dbReference type="Pfam" id="PF01814">
    <property type="entry name" value="Hemerythrin"/>
    <property type="match status" value="1"/>
</dbReference>
<sequence length="131" mass="14766">MKRHAALLQHSREHHHSLKLARLASFAADSGSPEAIAQAAATILEECPETIEAHFRGEEEGILQQMEAIGQHELVARTLAEHARLRELCQHMRQPDAATLAEFGNLLRDHVRFEERELFEVAQDLLYPVSA</sequence>
<proteinExistence type="predicted"/>
<comment type="caution">
    <text evidence="2">The sequence shown here is derived from an EMBL/GenBank/DDBJ whole genome shotgun (WGS) entry which is preliminary data.</text>
</comment>
<evidence type="ECO:0000313" key="3">
    <source>
        <dbReference type="Proteomes" id="UP000718593"/>
    </source>
</evidence>
<dbReference type="Proteomes" id="UP000718593">
    <property type="component" value="Unassembled WGS sequence"/>
</dbReference>
<dbReference type="EMBL" id="JABZMI010000187">
    <property type="protein sequence ID" value="MBF1165341.1"/>
    <property type="molecule type" value="Genomic_DNA"/>
</dbReference>
<evidence type="ECO:0000259" key="1">
    <source>
        <dbReference type="Pfam" id="PF01814"/>
    </source>
</evidence>